<evidence type="ECO:0000313" key="2">
    <source>
        <dbReference type="Proteomes" id="UP000805841"/>
    </source>
</evidence>
<gene>
    <name evidence="1" type="ORF">HAQ05_06285</name>
</gene>
<dbReference type="Proteomes" id="UP000805841">
    <property type="component" value="Unassembled WGS sequence"/>
</dbReference>
<dbReference type="RefSeq" id="WP_190418535.1">
    <property type="nucleotide sequence ID" value="NZ_JAAOCA010000006.1"/>
</dbReference>
<name>A0ABR7YYV1_9PSED</name>
<sequence length="128" mass="14470">MEIDPTQRDWLDLSDIAQHLHGWETLKHKLRWRLDEALAEAGIGCPTDALFVNGVNDVKQGYVISSQPLVEFAAEAVQENHSLTWPRHAEVGVFLRRGSFEAGDRIDTPAFNVGHFFQLVNAVIDRLH</sequence>
<protein>
    <submittedName>
        <fullName evidence="1">Uncharacterized protein</fullName>
    </submittedName>
</protein>
<dbReference type="EMBL" id="JAAOCA010000006">
    <property type="protein sequence ID" value="MBD1598314.1"/>
    <property type="molecule type" value="Genomic_DNA"/>
</dbReference>
<reference evidence="1 2" key="1">
    <citation type="journal article" date="2020" name="Insects">
        <title>Bacteria Belonging to Pseudomonas typographi sp. nov. from the Bark Beetle Ips typographus Have Genomic Potential to Aid in the Host Ecology.</title>
        <authorList>
            <person name="Peral-Aranega E."/>
            <person name="Saati-Santamaria Z."/>
            <person name="Kolarik M."/>
            <person name="Rivas R."/>
            <person name="Garcia-Fraile P."/>
        </authorList>
    </citation>
    <scope>NUCLEOTIDE SEQUENCE [LARGE SCALE GENOMIC DNA]</scope>
    <source>
        <strain evidence="1 2">CA3A</strain>
    </source>
</reference>
<accession>A0ABR7YYV1</accession>
<organism evidence="1 2">
    <name type="scientific">Pseudomonas typographi</name>
    <dbReference type="NCBI Taxonomy" id="2715964"/>
    <lineage>
        <taxon>Bacteria</taxon>
        <taxon>Pseudomonadati</taxon>
        <taxon>Pseudomonadota</taxon>
        <taxon>Gammaproteobacteria</taxon>
        <taxon>Pseudomonadales</taxon>
        <taxon>Pseudomonadaceae</taxon>
        <taxon>Pseudomonas</taxon>
    </lineage>
</organism>
<evidence type="ECO:0000313" key="1">
    <source>
        <dbReference type="EMBL" id="MBD1598314.1"/>
    </source>
</evidence>
<keyword evidence="2" id="KW-1185">Reference proteome</keyword>
<proteinExistence type="predicted"/>
<comment type="caution">
    <text evidence="1">The sequence shown here is derived from an EMBL/GenBank/DDBJ whole genome shotgun (WGS) entry which is preliminary data.</text>
</comment>